<dbReference type="EMBL" id="JAOYFB010000002">
    <property type="protein sequence ID" value="KAK4006877.1"/>
    <property type="molecule type" value="Genomic_DNA"/>
</dbReference>
<gene>
    <name evidence="2" type="ORF">OUZ56_012032</name>
</gene>
<organism evidence="2 3">
    <name type="scientific">Daphnia magna</name>
    <dbReference type="NCBI Taxonomy" id="35525"/>
    <lineage>
        <taxon>Eukaryota</taxon>
        <taxon>Metazoa</taxon>
        <taxon>Ecdysozoa</taxon>
        <taxon>Arthropoda</taxon>
        <taxon>Crustacea</taxon>
        <taxon>Branchiopoda</taxon>
        <taxon>Diplostraca</taxon>
        <taxon>Cladocera</taxon>
        <taxon>Anomopoda</taxon>
        <taxon>Daphniidae</taxon>
        <taxon>Daphnia</taxon>
    </lineage>
</organism>
<feature type="region of interest" description="Disordered" evidence="1">
    <location>
        <begin position="167"/>
        <end position="240"/>
    </location>
</feature>
<comment type="caution">
    <text evidence="2">The sequence shown here is derived from an EMBL/GenBank/DDBJ whole genome shotgun (WGS) entry which is preliminary data.</text>
</comment>
<evidence type="ECO:0000313" key="3">
    <source>
        <dbReference type="Proteomes" id="UP001234178"/>
    </source>
</evidence>
<proteinExistence type="predicted"/>
<name>A0ABQ9Z1U0_9CRUS</name>
<evidence type="ECO:0000256" key="1">
    <source>
        <dbReference type="SAM" id="MobiDB-lite"/>
    </source>
</evidence>
<protein>
    <submittedName>
        <fullName evidence="2">Uncharacterized protein</fullName>
    </submittedName>
</protein>
<accession>A0ABQ9Z1U0</accession>
<reference evidence="2 3" key="1">
    <citation type="journal article" date="2023" name="Nucleic Acids Res.">
        <title>The hologenome of Daphnia magna reveals possible DNA methylation and microbiome-mediated evolution of the host genome.</title>
        <authorList>
            <person name="Chaturvedi A."/>
            <person name="Li X."/>
            <person name="Dhandapani V."/>
            <person name="Marshall H."/>
            <person name="Kissane S."/>
            <person name="Cuenca-Cambronero M."/>
            <person name="Asole G."/>
            <person name="Calvet F."/>
            <person name="Ruiz-Romero M."/>
            <person name="Marangio P."/>
            <person name="Guigo R."/>
            <person name="Rago D."/>
            <person name="Mirbahai L."/>
            <person name="Eastwood N."/>
            <person name="Colbourne J.K."/>
            <person name="Zhou J."/>
            <person name="Mallon E."/>
            <person name="Orsini L."/>
        </authorList>
    </citation>
    <scope>NUCLEOTIDE SEQUENCE [LARGE SCALE GENOMIC DNA]</scope>
    <source>
        <strain evidence="2">LRV0_1</strain>
    </source>
</reference>
<keyword evidence="3" id="KW-1185">Reference proteome</keyword>
<sequence length="240" mass="26112">MRPFNTNACVKANTKMRILQECANTSSIWGTFEHTGQLMATDRAGLHSPASDRKCLTLKVGRYCHGSSRKQHFSFEYRNPNQIRTLSAAAFIALHTQQSLDGKQLPPIPPLLKRESKANNENLTMLTTHKSISSTSSTTTTAKPTTKLSTTLIKTTRATTAMKTTIKNIPPTTRPTTTTKPTTTTTKPTTTTTKPTSTTTKPTTTTTTPTTTTTTPTTTTTNPTTSTTRPTTTNTEPTFP</sequence>
<evidence type="ECO:0000313" key="2">
    <source>
        <dbReference type="EMBL" id="KAK4006877.1"/>
    </source>
</evidence>
<dbReference type="Proteomes" id="UP001234178">
    <property type="component" value="Unassembled WGS sequence"/>
</dbReference>